<protein>
    <recommendedName>
        <fullName evidence="3">ABC1 atypical kinase-like domain-containing protein</fullName>
    </recommendedName>
</protein>
<feature type="domain" description="ABC1 atypical kinase-like" evidence="3">
    <location>
        <begin position="170"/>
        <end position="421"/>
    </location>
</feature>
<evidence type="ECO:0000256" key="1">
    <source>
        <dbReference type="ARBA" id="ARBA00009670"/>
    </source>
</evidence>
<proteinExistence type="inferred from homology"/>
<feature type="transmembrane region" description="Helical" evidence="2">
    <location>
        <begin position="54"/>
        <end position="72"/>
    </location>
</feature>
<reference evidence="4" key="1">
    <citation type="submission" date="2021-02" db="EMBL/GenBank/DDBJ databases">
        <authorList>
            <person name="Nowell W R."/>
        </authorList>
    </citation>
    <scope>NUCLEOTIDE SEQUENCE</scope>
</reference>
<evidence type="ECO:0000259" key="3">
    <source>
        <dbReference type="Pfam" id="PF03109"/>
    </source>
</evidence>
<keyword evidence="2" id="KW-1133">Transmembrane helix</keyword>
<gene>
    <name evidence="4" type="ORF">XDN619_LOCUS414</name>
</gene>
<accession>A0A816M1R2</accession>
<dbReference type="PANTHER" id="PTHR43173">
    <property type="entry name" value="ABC1 FAMILY PROTEIN"/>
    <property type="match status" value="1"/>
</dbReference>
<comment type="similarity">
    <text evidence="1">Belongs to the protein kinase superfamily. ADCK protein kinase family.</text>
</comment>
<evidence type="ECO:0000313" key="4">
    <source>
        <dbReference type="EMBL" id="CAF1942063.1"/>
    </source>
</evidence>
<dbReference type="AlphaFoldDB" id="A0A816M1R2"/>
<dbReference type="EMBL" id="CAJNRG010000020">
    <property type="protein sequence ID" value="CAF1942063.1"/>
    <property type="molecule type" value="Genomic_DNA"/>
</dbReference>
<comment type="caution">
    <text evidence="4">The sequence shown here is derived from an EMBL/GenBank/DDBJ whole genome shotgun (WGS) entry which is preliminary data.</text>
</comment>
<dbReference type="InterPro" id="IPR051130">
    <property type="entry name" value="Mito_struct-func_regulator"/>
</dbReference>
<dbReference type="Proteomes" id="UP000663887">
    <property type="component" value="Unassembled WGS sequence"/>
</dbReference>
<keyword evidence="2" id="KW-0812">Transmembrane</keyword>
<sequence>MNVFRFRAYSLLSTINTCRLIRRNLPSNSNTSTLRAIADRFGVKRRSRRFLRNYILANGLLFGGGSLYYFYYLTPKQRRQIKVTFEGLQRALRSFRIGFLIAVDYKYHFWTIPDTSPEYDSKLKECHTRAAERIAQGCIENGGLYVKMGQGMVSADHILPKEYTDGLRLLQDQALRRQRSEVSQLIDEEFGCEVSDLFSYLSPEPIAAASLAEVYEGRLKSTDERVAVKLQYIDLQDRFAGDMLTIRMILYAIGRIFPKFEFSWMIDSVKSNLERELDFKLEGENADQCYAQLSPHLKYIYVPKVFWKYTTKRVLVMEYIDGIKISDTQKLHEANLPLDEVDTKLVEAMAFQIFHSGFVHADPHPGNVYIRKDPNTTTKSNVQIVLLDHGLYVTIGPKDREALCQLWKAIILKDEAKMKQYSLALGVQAKDYLTFAAVLSMRPIHRPIHDMAILPDIWDRMSPDEQRAARAQGKMRLPSEKELLAMNPQQKLTIRKDFAAIFNDIEDSILRTLYDMPRPLLMILSVSFRQKIAKEEMDRIRLKAREKMDEVNHVFKQLPDKLILVLRNLNQIRSTIRDHGNLIDRHTIMARSAILGARKYETPQRLIKDRIYARLELFMFDLILFKDRMERWFKFKFFKVLVIFGYISKETEELIEQFQ</sequence>
<dbReference type="PANTHER" id="PTHR43173:SF28">
    <property type="entry name" value="AARF DOMAIN CONTAINING KINASE 5"/>
    <property type="match status" value="1"/>
</dbReference>
<dbReference type="InterPro" id="IPR011009">
    <property type="entry name" value="Kinase-like_dom_sf"/>
</dbReference>
<organism evidence="4 5">
    <name type="scientific">Rotaria magnacalcarata</name>
    <dbReference type="NCBI Taxonomy" id="392030"/>
    <lineage>
        <taxon>Eukaryota</taxon>
        <taxon>Metazoa</taxon>
        <taxon>Spiralia</taxon>
        <taxon>Gnathifera</taxon>
        <taxon>Rotifera</taxon>
        <taxon>Eurotatoria</taxon>
        <taxon>Bdelloidea</taxon>
        <taxon>Philodinida</taxon>
        <taxon>Philodinidae</taxon>
        <taxon>Rotaria</taxon>
    </lineage>
</organism>
<name>A0A816M1R2_9BILA</name>
<dbReference type="Pfam" id="PF03109">
    <property type="entry name" value="ABC1"/>
    <property type="match status" value="1"/>
</dbReference>
<evidence type="ECO:0000313" key="5">
    <source>
        <dbReference type="Proteomes" id="UP000663887"/>
    </source>
</evidence>
<evidence type="ECO:0000256" key="2">
    <source>
        <dbReference type="SAM" id="Phobius"/>
    </source>
</evidence>
<dbReference type="InterPro" id="IPR004147">
    <property type="entry name" value="ABC1_dom"/>
</dbReference>
<dbReference type="Gene3D" id="1.10.510.10">
    <property type="entry name" value="Transferase(Phosphotransferase) domain 1"/>
    <property type="match status" value="1"/>
</dbReference>
<dbReference type="CDD" id="cd13969">
    <property type="entry name" value="ADCK1-like"/>
    <property type="match status" value="1"/>
</dbReference>
<keyword evidence="2" id="KW-0472">Membrane</keyword>
<dbReference type="SUPFAM" id="SSF56112">
    <property type="entry name" value="Protein kinase-like (PK-like)"/>
    <property type="match status" value="1"/>
</dbReference>
<dbReference type="InterPro" id="IPR045307">
    <property type="entry name" value="ADCK1_dom"/>
</dbReference>